<dbReference type="Proteomes" id="UP001148838">
    <property type="component" value="Unassembled WGS sequence"/>
</dbReference>
<organism evidence="2 3">
    <name type="scientific">Periplaneta americana</name>
    <name type="common">American cockroach</name>
    <name type="synonym">Blatta americana</name>
    <dbReference type="NCBI Taxonomy" id="6978"/>
    <lineage>
        <taxon>Eukaryota</taxon>
        <taxon>Metazoa</taxon>
        <taxon>Ecdysozoa</taxon>
        <taxon>Arthropoda</taxon>
        <taxon>Hexapoda</taxon>
        <taxon>Insecta</taxon>
        <taxon>Pterygota</taxon>
        <taxon>Neoptera</taxon>
        <taxon>Polyneoptera</taxon>
        <taxon>Dictyoptera</taxon>
        <taxon>Blattodea</taxon>
        <taxon>Blattoidea</taxon>
        <taxon>Blattidae</taxon>
        <taxon>Blattinae</taxon>
        <taxon>Periplaneta</taxon>
    </lineage>
</organism>
<feature type="region of interest" description="Disordered" evidence="1">
    <location>
        <begin position="250"/>
        <end position="283"/>
    </location>
</feature>
<reference evidence="2 3" key="1">
    <citation type="journal article" date="2022" name="Allergy">
        <title>Genome assembly and annotation of Periplaneta americana reveal a comprehensive cockroach allergen profile.</title>
        <authorList>
            <person name="Wang L."/>
            <person name="Xiong Q."/>
            <person name="Saelim N."/>
            <person name="Wang L."/>
            <person name="Nong W."/>
            <person name="Wan A.T."/>
            <person name="Shi M."/>
            <person name="Liu X."/>
            <person name="Cao Q."/>
            <person name="Hui J.H.L."/>
            <person name="Sookrung N."/>
            <person name="Leung T.F."/>
            <person name="Tungtrongchitr A."/>
            <person name="Tsui S.K.W."/>
        </authorList>
    </citation>
    <scope>NUCLEOTIDE SEQUENCE [LARGE SCALE GENOMIC DNA]</scope>
    <source>
        <strain evidence="2">PWHHKU_190912</strain>
    </source>
</reference>
<evidence type="ECO:0000313" key="3">
    <source>
        <dbReference type="Proteomes" id="UP001148838"/>
    </source>
</evidence>
<protein>
    <submittedName>
        <fullName evidence="2">Uncharacterized protein</fullName>
    </submittedName>
</protein>
<sequence length="341" mass="38894">MDDDDDDDDDDENEDEDENEEGGVETRCRPSDGISSRRPRFDPYPVHEGNYGESRRCNRFSRETLPHILGFCQHGTLIRNTRHHAIRELIAKSLPSFYEVHQEVHCLIKDVSPRRVDIIAIDRGNGRAIIIDPTVRFETAVEQPVAVHEEKKTIYDPTIEFFRDYYHIQGQIEVFGLLIGARRTIPKFSVECFESFGIPLKFLKFIAIDRRVKELVGSLPEKKLPTEDPLEGMVNGRRVRGIRYQILGTPGLDEEEEEENDNDVDDDDDDDDDDVDNIGNSTLNTQPEGAGCGTCFNLCMEQACRIVRIAFRYAGGATAYSLPNLRPRVAYGTTYYCMAQH</sequence>
<comment type="caution">
    <text evidence="2">The sequence shown here is derived from an EMBL/GenBank/DDBJ whole genome shotgun (WGS) entry which is preliminary data.</text>
</comment>
<feature type="compositionally biased region" description="Acidic residues" evidence="1">
    <location>
        <begin position="252"/>
        <end position="276"/>
    </location>
</feature>
<evidence type="ECO:0000313" key="2">
    <source>
        <dbReference type="EMBL" id="KAJ4431103.1"/>
    </source>
</evidence>
<proteinExistence type="predicted"/>
<name>A0ABQ8SAT2_PERAM</name>
<dbReference type="EMBL" id="JAJSOF020000031">
    <property type="protein sequence ID" value="KAJ4431103.1"/>
    <property type="molecule type" value="Genomic_DNA"/>
</dbReference>
<gene>
    <name evidence="2" type="ORF">ANN_19698</name>
</gene>
<keyword evidence="3" id="KW-1185">Reference proteome</keyword>
<feature type="compositionally biased region" description="Acidic residues" evidence="1">
    <location>
        <begin position="1"/>
        <end position="23"/>
    </location>
</feature>
<accession>A0ABQ8SAT2</accession>
<feature type="region of interest" description="Disordered" evidence="1">
    <location>
        <begin position="1"/>
        <end position="53"/>
    </location>
</feature>
<evidence type="ECO:0000256" key="1">
    <source>
        <dbReference type="SAM" id="MobiDB-lite"/>
    </source>
</evidence>